<dbReference type="AlphaFoldDB" id="A0A8E2DEB8"/>
<reference evidence="1 2" key="1">
    <citation type="submission" date="2016-07" db="EMBL/GenBank/DDBJ databases">
        <title>Draft genome of the white-rot fungus Obba rivulosa 3A-2.</title>
        <authorList>
            <consortium name="DOE Joint Genome Institute"/>
            <person name="Miettinen O."/>
            <person name="Riley R."/>
            <person name="Acob R."/>
            <person name="Barry K."/>
            <person name="Cullen D."/>
            <person name="De Vries R."/>
            <person name="Hainaut M."/>
            <person name="Hatakka A."/>
            <person name="Henrissat B."/>
            <person name="Hilden K."/>
            <person name="Kuo R."/>
            <person name="Labutti K."/>
            <person name="Lipzen A."/>
            <person name="Makela M.R."/>
            <person name="Sandor L."/>
            <person name="Spatafora J.W."/>
            <person name="Grigoriev I.V."/>
            <person name="Hibbett D.S."/>
        </authorList>
    </citation>
    <scope>NUCLEOTIDE SEQUENCE [LARGE SCALE GENOMIC DNA]</scope>
    <source>
        <strain evidence="1 2">3A-2</strain>
    </source>
</reference>
<protein>
    <submittedName>
        <fullName evidence="1">Uncharacterized protein</fullName>
    </submittedName>
</protein>
<proteinExistence type="predicted"/>
<keyword evidence="2" id="KW-1185">Reference proteome</keyword>
<evidence type="ECO:0000313" key="1">
    <source>
        <dbReference type="EMBL" id="OCH83741.1"/>
    </source>
</evidence>
<evidence type="ECO:0000313" key="2">
    <source>
        <dbReference type="Proteomes" id="UP000250043"/>
    </source>
</evidence>
<dbReference type="EMBL" id="KV722834">
    <property type="protein sequence ID" value="OCH83741.1"/>
    <property type="molecule type" value="Genomic_DNA"/>
</dbReference>
<gene>
    <name evidence="1" type="ORF">OBBRIDRAFT_507514</name>
</gene>
<sequence length="72" mass="7952">MFGWTWLWSHKAPGMSPRNDAEPPSFSIRQRPRAQIVSSLHCLEADAHRPASLLARPSLTGACVMFGFLSAT</sequence>
<organism evidence="1 2">
    <name type="scientific">Obba rivulosa</name>
    <dbReference type="NCBI Taxonomy" id="1052685"/>
    <lineage>
        <taxon>Eukaryota</taxon>
        <taxon>Fungi</taxon>
        <taxon>Dikarya</taxon>
        <taxon>Basidiomycota</taxon>
        <taxon>Agaricomycotina</taxon>
        <taxon>Agaricomycetes</taxon>
        <taxon>Polyporales</taxon>
        <taxon>Gelatoporiaceae</taxon>
        <taxon>Obba</taxon>
    </lineage>
</organism>
<accession>A0A8E2DEB8</accession>
<dbReference type="Proteomes" id="UP000250043">
    <property type="component" value="Unassembled WGS sequence"/>
</dbReference>
<name>A0A8E2DEB8_9APHY</name>